<dbReference type="EMBL" id="APPO01000013">
    <property type="protein sequence ID" value="ENV36865.1"/>
    <property type="molecule type" value="Genomic_DNA"/>
</dbReference>
<protein>
    <submittedName>
        <fullName evidence="1">Uncharacterized protein</fullName>
    </submittedName>
</protein>
<organism evidence="1 2">
    <name type="scientific">Acinetobacter venetianus (strain ATCC 31012 / DSM 23050 / BCRC 14357 / CCUG 45561 / CIP 110063 / KCTC 2702 / LMG 19082 / RAG-1)</name>
    <dbReference type="NCBI Taxonomy" id="1191460"/>
    <lineage>
        <taxon>Bacteria</taxon>
        <taxon>Pseudomonadati</taxon>
        <taxon>Pseudomonadota</taxon>
        <taxon>Gammaproteobacteria</taxon>
        <taxon>Moraxellales</taxon>
        <taxon>Moraxellaceae</taxon>
        <taxon>Acinetobacter</taxon>
    </lineage>
</organism>
<evidence type="ECO:0000313" key="1">
    <source>
        <dbReference type="EMBL" id="ENV36865.1"/>
    </source>
</evidence>
<dbReference type="Proteomes" id="UP000018445">
    <property type="component" value="Unassembled WGS sequence"/>
</dbReference>
<dbReference type="PATRIC" id="fig|1191460.12.peg.1657"/>
<dbReference type="RefSeq" id="WP_004879052.1">
    <property type="nucleotide sequence ID" value="NZ_AKIQ01000062.1"/>
</dbReference>
<comment type="caution">
    <text evidence="1">The sequence shown here is derived from an EMBL/GenBank/DDBJ whole genome shotgun (WGS) entry which is preliminary data.</text>
</comment>
<sequence>MNEFQGTNPILEILGDEPTIRDITVSNNSSLKIVEPLTGVSLDDGTVIRVHGDIALQEIQNNIDQLNSLKGTDISFTAEQVVEEPSP</sequence>
<dbReference type="GeneID" id="58194549"/>
<dbReference type="AlphaFoldDB" id="N8ZZA4"/>
<dbReference type="OrthoDB" id="54641at469"/>
<keyword evidence="2" id="KW-1185">Reference proteome</keyword>
<name>N8ZZA4_ACIVR</name>
<gene>
    <name evidence="1" type="ORF">F959_01672</name>
</gene>
<dbReference type="HOGENOM" id="CLU_2476353_0_0_6"/>
<reference evidence="1 2" key="1">
    <citation type="submission" date="2013-02" db="EMBL/GenBank/DDBJ databases">
        <title>The Genome Sequence of Acinetobacter venetianus CIP 110063.</title>
        <authorList>
            <consortium name="The Broad Institute Genome Sequencing Platform"/>
            <consortium name="The Broad Institute Genome Sequencing Center for Infectious Disease"/>
            <person name="Cerqueira G."/>
            <person name="Feldgarden M."/>
            <person name="Courvalin P."/>
            <person name="Perichon B."/>
            <person name="Grillot-Courvalin C."/>
            <person name="Clermont D."/>
            <person name="Rocha E."/>
            <person name="Yoon E.-J."/>
            <person name="Nemec A."/>
            <person name="Walker B."/>
            <person name="Young S.K."/>
            <person name="Zeng Q."/>
            <person name="Gargeya S."/>
            <person name="Fitzgerald M."/>
            <person name="Haas B."/>
            <person name="Abouelleil A."/>
            <person name="Alvarado L."/>
            <person name="Arachchi H.M."/>
            <person name="Berlin A.M."/>
            <person name="Chapman S.B."/>
            <person name="Dewar J."/>
            <person name="Goldberg J."/>
            <person name="Griggs A."/>
            <person name="Gujja S."/>
            <person name="Hansen M."/>
            <person name="Howarth C."/>
            <person name="Imamovic A."/>
            <person name="Larimer J."/>
            <person name="McCowan C."/>
            <person name="Murphy C."/>
            <person name="Neiman D."/>
            <person name="Pearson M."/>
            <person name="Priest M."/>
            <person name="Roberts A."/>
            <person name="Saif S."/>
            <person name="Shea T."/>
            <person name="Sisk P."/>
            <person name="Sykes S."/>
            <person name="Wortman J."/>
            <person name="Nusbaum C."/>
            <person name="Birren B."/>
        </authorList>
    </citation>
    <scope>NUCLEOTIDE SEQUENCE [LARGE SCALE GENOMIC DNA]</scope>
    <source>
        <strain evidence="2">ATCC 31012 / DSM 23050 / BCRC 14357 / CCUG 45561 / CIP 110063 / KCTC 2702 / LMG 19082 / RAG-1</strain>
    </source>
</reference>
<proteinExistence type="predicted"/>
<evidence type="ECO:0000313" key="2">
    <source>
        <dbReference type="Proteomes" id="UP000018445"/>
    </source>
</evidence>
<dbReference type="eggNOG" id="ENOG5031R90">
    <property type="taxonomic scope" value="Bacteria"/>
</dbReference>
<accession>N8ZZA4</accession>